<feature type="region of interest" description="Disordered" evidence="6">
    <location>
        <begin position="1105"/>
        <end position="1133"/>
    </location>
</feature>
<evidence type="ECO:0000256" key="6">
    <source>
        <dbReference type="SAM" id="MobiDB-lite"/>
    </source>
</evidence>
<comment type="subcellular location">
    <subcellularLocation>
        <location evidence="2">Cytoplasm</location>
    </subcellularLocation>
    <subcellularLocation>
        <location evidence="1">Nucleus</location>
    </subcellularLocation>
</comment>
<name>A0A0X3P3P3_SCHSO</name>
<dbReference type="GO" id="GO:0000184">
    <property type="term" value="P:nuclear-transcribed mRNA catabolic process, nonsense-mediated decay"/>
    <property type="evidence" value="ECO:0007669"/>
    <property type="project" value="UniProtKB-KW"/>
</dbReference>
<dbReference type="Pfam" id="PF13638">
    <property type="entry name" value="PIN_4"/>
    <property type="match status" value="1"/>
</dbReference>
<evidence type="ECO:0000256" key="4">
    <source>
        <dbReference type="ARBA" id="ARBA00023161"/>
    </source>
</evidence>
<reference evidence="10" key="1">
    <citation type="submission" date="2016-01" db="EMBL/GenBank/DDBJ databases">
        <title>Reference transcriptome for the parasite Schistocephalus solidus: insights into the molecular evolution of parasitism.</title>
        <authorList>
            <person name="Hebert F.O."/>
            <person name="Grambauer S."/>
            <person name="Barber I."/>
            <person name="Landry C.R."/>
            <person name="Aubin-Horth N."/>
        </authorList>
    </citation>
    <scope>NUCLEOTIDE SEQUENCE</scope>
</reference>
<feature type="region of interest" description="Disordered" evidence="6">
    <location>
        <begin position="495"/>
        <end position="737"/>
    </location>
</feature>
<dbReference type="PANTHER" id="PTHR15696">
    <property type="entry name" value="SMG-7 SUPPRESSOR WITH MORPHOLOGICAL EFFECT ON GENITALIA PROTEIN 7"/>
    <property type="match status" value="1"/>
</dbReference>
<feature type="domain" description="DNA/RNA-binding" evidence="7">
    <location>
        <begin position="196"/>
        <end position="345"/>
    </location>
</feature>
<dbReference type="Pfam" id="PF10373">
    <property type="entry name" value="EST1_DNA_bind"/>
    <property type="match status" value="1"/>
</dbReference>
<feature type="compositionally biased region" description="Polar residues" evidence="6">
    <location>
        <begin position="412"/>
        <end position="421"/>
    </location>
</feature>
<organism evidence="10">
    <name type="scientific">Schistocephalus solidus</name>
    <name type="common">Tapeworm</name>
    <dbReference type="NCBI Taxonomy" id="70667"/>
    <lineage>
        <taxon>Eukaryota</taxon>
        <taxon>Metazoa</taxon>
        <taxon>Spiralia</taxon>
        <taxon>Lophotrochozoa</taxon>
        <taxon>Platyhelminthes</taxon>
        <taxon>Cestoda</taxon>
        <taxon>Eucestoda</taxon>
        <taxon>Diphyllobothriidea</taxon>
        <taxon>Diphyllobothriidae</taxon>
        <taxon>Schistocephalus</taxon>
    </lineage>
</organism>
<feature type="region of interest" description="Disordered" evidence="6">
    <location>
        <begin position="759"/>
        <end position="807"/>
    </location>
</feature>
<sequence>MQLEGQNQSPAAITKQKFLYKSVCELIKRLDGVYKNGKLLKTLFSYEAYSYRLRLKVLILKLLMADPVSYGNKCEEILWRKVFYEPIHLSKLVFRGGDSSFHSAQFESAFKMHLSSALGFYRTLFLRFQSAYWRQDIWSPTWSLIELQSLSQPNSSHVSTEASEWAQKLCLRILVYIGDLYRYHLEVGDLYSRRLAHHYYQLATVVDASNGWPHNQLGVLDVGRCYGLNSVYHYMRSIMSRNPFDGAKRNLVTILLRNEERYVNLMNKRHPMPSLQSQVYNRKAAIRLKDLCFTILKFLYLIHRNTQSYLKSESTGLETSATTLLQQILDDTSFLLRSETKRFGAKCVAHMLPRCADGLTCLPDFCPDPEMFARQKTASTPLMAPILLRMLLTNILLMEFLVCQKVEPTAPNRPQESTQSDGSEKGNDSVAADTTKSPINELDQLFQRAGELPLFTLSFLDLLLTHSAHALNKTVNMFKVAASRLLQLPPQSIQSATNVHRARREDTKDEVKRQKNARVTLKNIQEEEEVMNSQNESEASRDESGDRPELTENERTPEEEVRETESTYRGRASSDSETAPSVDDRRRRRLRPLTDNSAPGVVEVDDFSDFLQDSSDTEFSDNDGDEDDSESESWNSDDTDQLHSQNSDSLMSDEDYEHDYGNSRSTGRQKKLNTIAEEDSSFGHSSALGPSIYSARTYPKDSGWGRPRVISDRGESRNECGDKSPEVYDNSTGEETEKRINVDSETCQPYFGEKEKDYDRAVEEAGGSEVESFAVSTAEVTEEERDEEEEGMEEEGNSESYSGSRQPKPSEGMWIRLFVAAHFVDTLLCGIKLLTDWLTCSPEFLQRAAHSHHSLVQQISWHLAGLLNYLNPIVLCTERELHQVFETDAAITVYRGLPITFTVHPHGILEHVSLRCRQILRAEMVSTVMEESAETCMRQPLPEDWFLRDLPRLAPVYCNLRFEKGNLEDRIEEALLRCMCLVHFGRWFSTRTAQLGIDFNYHADSGYFTASPPRSIIDNAKQHTHRRGRPWLRHYGHGHTHEYKGRGRNRPPMAYRPCARIANPTPSTPQQEFETITLQDECTEDPIQRSNVEQSYARVVQMSAWDQTATQPNKLTERRPEEKSKSDARREESMRNMARLRLINQVDTLSQMCQTQRVHSGAFLPGKQKGLPSAEFDATSTVTAADSSVDPDQPSNMLFLSPYLVLDTYCLLGHLPFVKRILHSQRFVLVIPAAVIAHLDYLKKVTAAARSVIRFLEEQTHQGNRHLRIQTEAEKSDYQLNLRLPRPDFAKDSSPEEPNGEPGLPQASSRVVRRWLSIFDCALFFSSLSQSEPPAASSQLDQLEPDTPGDDNSDTTEVINILKFRSHMTKRGSPKNKSPTVTVLIGSRTACQEDLLVPLRLVDMALKLGVSLEPILEFCQRWRNHVLRV</sequence>
<accession>A0A0X3P3P3</accession>
<dbReference type="GO" id="GO:0042162">
    <property type="term" value="F:telomeric DNA binding"/>
    <property type="evidence" value="ECO:0007669"/>
    <property type="project" value="TreeGrafter"/>
</dbReference>
<dbReference type="InterPro" id="IPR019458">
    <property type="entry name" value="Est1-like_N"/>
</dbReference>
<dbReference type="Gene3D" id="1.25.40.10">
    <property type="entry name" value="Tetratricopeptide repeat domain"/>
    <property type="match status" value="1"/>
</dbReference>
<feature type="compositionally biased region" description="Basic and acidic residues" evidence="6">
    <location>
        <begin position="709"/>
        <end position="726"/>
    </location>
</feature>
<feature type="domain" description="Telomerase activating protein Est1-like N-terminal" evidence="8">
    <location>
        <begin position="74"/>
        <end position="186"/>
    </location>
</feature>
<dbReference type="Gene3D" id="3.40.50.1010">
    <property type="entry name" value="5'-nuclease"/>
    <property type="match status" value="1"/>
</dbReference>
<dbReference type="InterPro" id="IPR018834">
    <property type="entry name" value="DNA/RNA-bd_Est1-type"/>
</dbReference>
<feature type="domain" description="PIN" evidence="9">
    <location>
        <begin position="1204"/>
        <end position="1279"/>
    </location>
</feature>
<feature type="compositionally biased region" description="Basic and acidic residues" evidence="6">
    <location>
        <begin position="1115"/>
        <end position="1133"/>
    </location>
</feature>
<dbReference type="GO" id="GO:0005737">
    <property type="term" value="C:cytoplasm"/>
    <property type="evidence" value="ECO:0007669"/>
    <property type="project" value="UniProtKB-SubCell"/>
</dbReference>
<evidence type="ECO:0000256" key="1">
    <source>
        <dbReference type="ARBA" id="ARBA00004123"/>
    </source>
</evidence>
<keyword evidence="5" id="KW-0539">Nucleus</keyword>
<feature type="compositionally biased region" description="Basic and acidic residues" evidence="6">
    <location>
        <begin position="538"/>
        <end position="574"/>
    </location>
</feature>
<gene>
    <name evidence="10" type="primary">SMG5</name>
    <name evidence="10" type="ORF">TR113554</name>
</gene>
<dbReference type="InterPro" id="IPR002716">
    <property type="entry name" value="PIN_dom"/>
</dbReference>
<feature type="compositionally biased region" description="Acidic residues" evidence="6">
    <location>
        <begin position="615"/>
        <end position="639"/>
    </location>
</feature>
<evidence type="ECO:0000256" key="3">
    <source>
        <dbReference type="ARBA" id="ARBA00022490"/>
    </source>
</evidence>
<dbReference type="GO" id="GO:0070034">
    <property type="term" value="F:telomerase RNA binding"/>
    <property type="evidence" value="ECO:0007669"/>
    <property type="project" value="TreeGrafter"/>
</dbReference>
<feature type="region of interest" description="Disordered" evidence="6">
    <location>
        <begin position="410"/>
        <end position="435"/>
    </location>
</feature>
<evidence type="ECO:0000259" key="8">
    <source>
        <dbReference type="Pfam" id="PF10374"/>
    </source>
</evidence>
<keyword evidence="3" id="KW-0963">Cytoplasm</keyword>
<dbReference type="Pfam" id="PF10374">
    <property type="entry name" value="EST1"/>
    <property type="match status" value="1"/>
</dbReference>
<feature type="region of interest" description="Disordered" evidence="6">
    <location>
        <begin position="1032"/>
        <end position="1051"/>
    </location>
</feature>
<dbReference type="InterPro" id="IPR045153">
    <property type="entry name" value="Est1/Ebs1-like"/>
</dbReference>
<dbReference type="SUPFAM" id="SSF48452">
    <property type="entry name" value="TPR-like"/>
    <property type="match status" value="1"/>
</dbReference>
<dbReference type="EMBL" id="GEEE01020653">
    <property type="protein sequence ID" value="JAP42572.1"/>
    <property type="molecule type" value="Transcribed_RNA"/>
</dbReference>
<proteinExistence type="predicted"/>
<feature type="region of interest" description="Disordered" evidence="6">
    <location>
        <begin position="1284"/>
        <end position="1306"/>
    </location>
</feature>
<dbReference type="InterPro" id="IPR011990">
    <property type="entry name" value="TPR-like_helical_dom_sf"/>
</dbReference>
<feature type="region of interest" description="Disordered" evidence="6">
    <location>
        <begin position="1335"/>
        <end position="1355"/>
    </location>
</feature>
<dbReference type="PANTHER" id="PTHR15696:SF7">
    <property type="entry name" value="NONSENSE-MEDIATED MRNA DECAY FACTOR"/>
    <property type="match status" value="1"/>
</dbReference>
<evidence type="ECO:0000313" key="10">
    <source>
        <dbReference type="EMBL" id="JAP42572.1"/>
    </source>
</evidence>
<feature type="compositionally biased region" description="Acidic residues" evidence="6">
    <location>
        <begin position="1343"/>
        <end position="1354"/>
    </location>
</feature>
<feature type="compositionally biased region" description="Acidic residues" evidence="6">
    <location>
        <begin position="780"/>
        <end position="797"/>
    </location>
</feature>
<evidence type="ECO:0000259" key="7">
    <source>
        <dbReference type="Pfam" id="PF10373"/>
    </source>
</evidence>
<evidence type="ECO:0000256" key="5">
    <source>
        <dbReference type="ARBA" id="ARBA00023242"/>
    </source>
</evidence>
<keyword evidence="4" id="KW-0866">Nonsense-mediated mRNA decay</keyword>
<evidence type="ECO:0000256" key="2">
    <source>
        <dbReference type="ARBA" id="ARBA00004496"/>
    </source>
</evidence>
<evidence type="ECO:0000259" key="9">
    <source>
        <dbReference type="Pfam" id="PF13638"/>
    </source>
</evidence>
<feature type="compositionally biased region" description="Basic and acidic residues" evidence="6">
    <location>
        <begin position="1285"/>
        <end position="1294"/>
    </location>
</feature>
<feature type="compositionally biased region" description="Basic and acidic residues" evidence="6">
    <location>
        <begin position="503"/>
        <end position="513"/>
    </location>
</feature>
<feature type="compositionally biased region" description="Polar residues" evidence="6">
    <location>
        <begin position="1105"/>
        <end position="1114"/>
    </location>
</feature>
<protein>
    <submittedName>
        <fullName evidence="10">Protein SMG5</fullName>
    </submittedName>
</protein>
<dbReference type="GO" id="GO:0005697">
    <property type="term" value="C:telomerase holoenzyme complex"/>
    <property type="evidence" value="ECO:0007669"/>
    <property type="project" value="TreeGrafter"/>
</dbReference>